<accession>A0ABQ0KVH2</accession>
<name>A0ABQ0KVH2_MYCCL</name>
<dbReference type="EMBL" id="DF838233">
    <property type="protein sequence ID" value="GAT42753.1"/>
    <property type="molecule type" value="Genomic_DNA"/>
</dbReference>
<gene>
    <name evidence="1" type="ORF">MCHLO_00455</name>
</gene>
<proteinExistence type="predicted"/>
<organism evidence="1 2">
    <name type="scientific">Mycena chlorophos</name>
    <name type="common">Agaric fungus</name>
    <name type="synonym">Agaricus chlorophos</name>
    <dbReference type="NCBI Taxonomy" id="658473"/>
    <lineage>
        <taxon>Eukaryota</taxon>
        <taxon>Fungi</taxon>
        <taxon>Dikarya</taxon>
        <taxon>Basidiomycota</taxon>
        <taxon>Agaricomycotina</taxon>
        <taxon>Agaricomycetes</taxon>
        <taxon>Agaricomycetidae</taxon>
        <taxon>Agaricales</taxon>
        <taxon>Marasmiineae</taxon>
        <taxon>Mycenaceae</taxon>
        <taxon>Mycena</taxon>
    </lineage>
</organism>
<keyword evidence="2" id="KW-1185">Reference proteome</keyword>
<sequence>PKVSDPLIHGEQIIVSMRSDKFSVPRTEAGAHQVVHFFRARHKRHSVEQTAAQTRLHELNEYMNMFRNEVDRTGGYLDAANNDLMTVLNRVRSYGLSGTPATCAACTTTVEALSPLRPSPGFHDLRRKSISNDQTISFSLRDTQVAVPRTPGGAHELVHFFVGRQQRCLAEQNRVICRLQELIDYRNGVEDQMAKTAADLQSVADDLKLILELVESYGFSGASSDCEACPPLPA</sequence>
<evidence type="ECO:0000313" key="1">
    <source>
        <dbReference type="EMBL" id="GAT42753.1"/>
    </source>
</evidence>
<feature type="non-terminal residue" evidence="1">
    <location>
        <position position="1"/>
    </location>
</feature>
<reference evidence="1" key="1">
    <citation type="submission" date="2014-09" db="EMBL/GenBank/DDBJ databases">
        <title>Genome sequence of the luminous mushroom Mycena chlorophos for searching fungal bioluminescence genes.</title>
        <authorList>
            <person name="Tanaka Y."/>
            <person name="Kasuga D."/>
            <person name="Oba Y."/>
            <person name="Hase S."/>
            <person name="Sato K."/>
            <person name="Oba Y."/>
            <person name="Sakakibara Y."/>
        </authorList>
    </citation>
    <scope>NUCLEOTIDE SEQUENCE</scope>
</reference>
<protein>
    <submittedName>
        <fullName evidence="1">Uncharacterized protein</fullName>
    </submittedName>
</protein>
<dbReference type="Proteomes" id="UP000815677">
    <property type="component" value="Unassembled WGS sequence"/>
</dbReference>
<evidence type="ECO:0000313" key="2">
    <source>
        <dbReference type="Proteomes" id="UP000815677"/>
    </source>
</evidence>